<sequence length="435" mass="47821">MRSPRLLVLIAASLICAMNGASAGPHDSLNGKLVVGFQGWFKCPTDGGSEHKWLHWFTKNMADGAHLHLDVAPDTTELTPAEQCPTSLATRRGGVFNVYSDENPKTVLRQFEWMREYGIDVAAQQRFLVAIDPKSKPLDVRQGWDQVLDNSLHAADATGRGLYVMYDIAGADPKTWADVLVTDWQNLLASGITGRPSYQRHKGKPVLAIAGIGLGGRPGTPEEALALVSRLREVSAPYGGLTLIGAGPAGWRTGTRDVKGGREWDPVYRAFDIINPWTVGRYRDAASFEAFLKENIEPDLAETKRLGIDYMPVIYPGTSQQNLFASAGRRPADRQAQLYNMVPRDCGRFLWMQAARDRQAGATMLYAAMFDEVDEGTALFKLAQPEDDPQGVQMLSIDADGCKLPSDWYLRVSGEIAKMLKRHEPPSATLPISPP</sequence>
<feature type="signal peptide" evidence="1">
    <location>
        <begin position="1"/>
        <end position="23"/>
    </location>
</feature>
<dbReference type="AlphaFoldDB" id="A0A366FWC2"/>
<evidence type="ECO:0000313" key="2">
    <source>
        <dbReference type="EMBL" id="RBP18320.1"/>
    </source>
</evidence>
<dbReference type="Proteomes" id="UP000253529">
    <property type="component" value="Unassembled WGS sequence"/>
</dbReference>
<gene>
    <name evidence="2" type="ORF">DFR50_101264</name>
</gene>
<dbReference type="OrthoDB" id="8443920at2"/>
<keyword evidence="1" id="KW-0732">Signal</keyword>
<evidence type="ECO:0008006" key="4">
    <source>
        <dbReference type="Google" id="ProtNLM"/>
    </source>
</evidence>
<feature type="chain" id="PRO_5016941892" description="Xylosidase/arabinosidase" evidence="1">
    <location>
        <begin position="24"/>
        <end position="435"/>
    </location>
</feature>
<dbReference type="CDD" id="cd11576">
    <property type="entry name" value="GH99_GH71_like_2"/>
    <property type="match status" value="1"/>
</dbReference>
<protein>
    <recommendedName>
        <fullName evidence="4">Xylosidase/arabinosidase</fullName>
    </recommendedName>
</protein>
<dbReference type="EMBL" id="QNRK01000001">
    <property type="protein sequence ID" value="RBP18320.1"/>
    <property type="molecule type" value="Genomic_DNA"/>
</dbReference>
<comment type="caution">
    <text evidence="2">The sequence shown here is derived from an EMBL/GenBank/DDBJ whole genome shotgun (WGS) entry which is preliminary data.</text>
</comment>
<keyword evidence="3" id="KW-1185">Reference proteome</keyword>
<evidence type="ECO:0000256" key="1">
    <source>
        <dbReference type="SAM" id="SignalP"/>
    </source>
</evidence>
<accession>A0A366FWC2</accession>
<organism evidence="2 3">
    <name type="scientific">Roseiarcus fermentans</name>
    <dbReference type="NCBI Taxonomy" id="1473586"/>
    <lineage>
        <taxon>Bacteria</taxon>
        <taxon>Pseudomonadati</taxon>
        <taxon>Pseudomonadota</taxon>
        <taxon>Alphaproteobacteria</taxon>
        <taxon>Hyphomicrobiales</taxon>
        <taxon>Roseiarcaceae</taxon>
        <taxon>Roseiarcus</taxon>
    </lineage>
</organism>
<dbReference type="RefSeq" id="WP_113887368.1">
    <property type="nucleotide sequence ID" value="NZ_QNRK01000001.1"/>
</dbReference>
<name>A0A366FWC2_9HYPH</name>
<reference evidence="2 3" key="1">
    <citation type="submission" date="2018-06" db="EMBL/GenBank/DDBJ databases">
        <title>Genomic Encyclopedia of Type Strains, Phase IV (KMG-IV): sequencing the most valuable type-strain genomes for metagenomic binning, comparative biology and taxonomic classification.</title>
        <authorList>
            <person name="Goeker M."/>
        </authorList>
    </citation>
    <scope>NUCLEOTIDE SEQUENCE [LARGE SCALE GENOMIC DNA]</scope>
    <source>
        <strain evidence="2 3">DSM 24875</strain>
    </source>
</reference>
<dbReference type="Gene3D" id="3.20.20.80">
    <property type="entry name" value="Glycosidases"/>
    <property type="match status" value="1"/>
</dbReference>
<evidence type="ECO:0000313" key="3">
    <source>
        <dbReference type="Proteomes" id="UP000253529"/>
    </source>
</evidence>
<proteinExistence type="predicted"/>